<gene>
    <name evidence="3" type="ORF">CLV98_102238</name>
</gene>
<evidence type="ECO:0000256" key="1">
    <source>
        <dbReference type="SAM" id="SignalP"/>
    </source>
</evidence>
<dbReference type="RefSeq" id="WP_109673291.1">
    <property type="nucleotide sequence ID" value="NZ_QGDT01000002.1"/>
</dbReference>
<dbReference type="InterPro" id="IPR011041">
    <property type="entry name" value="Quinoprot_gluc/sorb_DH_b-prop"/>
</dbReference>
<feature type="domain" description="Glucose/Sorbosone dehydrogenase" evidence="2">
    <location>
        <begin position="57"/>
        <end position="383"/>
    </location>
</feature>
<feature type="signal peptide" evidence="1">
    <location>
        <begin position="1"/>
        <end position="22"/>
    </location>
</feature>
<reference evidence="3 4" key="1">
    <citation type="submission" date="2018-03" db="EMBL/GenBank/DDBJ databases">
        <title>Genomic Encyclopedia of Archaeal and Bacterial Type Strains, Phase II (KMG-II): from individual species to whole genera.</title>
        <authorList>
            <person name="Goeker M."/>
        </authorList>
    </citation>
    <scope>NUCLEOTIDE SEQUENCE [LARGE SCALE GENOMIC DNA]</scope>
    <source>
        <strain evidence="3 4">DSM 100346</strain>
    </source>
</reference>
<evidence type="ECO:0000259" key="2">
    <source>
        <dbReference type="Pfam" id="PF07995"/>
    </source>
</evidence>
<dbReference type="Gene3D" id="2.120.10.30">
    <property type="entry name" value="TolB, C-terminal domain"/>
    <property type="match status" value="1"/>
</dbReference>
<protein>
    <submittedName>
        <fullName evidence="3">Glucose/sorbosone dehydrogenase</fullName>
    </submittedName>
</protein>
<dbReference type="EMBL" id="QGDT01000002">
    <property type="protein sequence ID" value="PWJ59405.1"/>
    <property type="molecule type" value="Genomic_DNA"/>
</dbReference>
<keyword evidence="4" id="KW-1185">Reference proteome</keyword>
<dbReference type="AlphaFoldDB" id="A0A316ANR0"/>
<sequence>MMTRIGSFTFILLLFLCASCHSETERKEVPQGEVDIRLISDALTLPTAFAVTEGAPDLMFVTEQEGRVRVLKDGQLLEEPFLDITDEVLKKEGYDERGLLGLAFHPDYGTNGKFYLYCSVAANDGASGVNNRSEIREYTVQQGNPLLANKGQMRKVLVFDQPEGNHNGGDLKFGADGLLYIAVGDGGGAGDKHGAHGNAQNLENLLGKILRIDVNQPPYGIPADNPFVNQPNARPEIYAYGLRNPWRISFDKETQVLFVADVGQNKYEEIDVVEKGGNYGWRVREGFHAFNEKDPKPQNPIDPIFEYPHSDGISITGGYVYRGKEIPELTGNYIYGDMTGPIWKLSQGDDGKWTNEKMAISQDAGYWHVYSFGEDLSGELYVLVRLLGEGKGAIYKLVK</sequence>
<evidence type="ECO:0000313" key="4">
    <source>
        <dbReference type="Proteomes" id="UP000245880"/>
    </source>
</evidence>
<dbReference type="Proteomes" id="UP000245880">
    <property type="component" value="Unassembled WGS sequence"/>
</dbReference>
<dbReference type="PANTHER" id="PTHR19328:SF75">
    <property type="entry name" value="ALDOSE SUGAR DEHYDROGENASE YLII"/>
    <property type="match status" value="1"/>
</dbReference>
<dbReference type="OrthoDB" id="9770043at2"/>
<name>A0A316ANR0_9BACT</name>
<dbReference type="Pfam" id="PF07995">
    <property type="entry name" value="GSDH"/>
    <property type="match status" value="1"/>
</dbReference>
<keyword evidence="1" id="KW-0732">Signal</keyword>
<comment type="caution">
    <text evidence="3">The sequence shown here is derived from an EMBL/GenBank/DDBJ whole genome shotgun (WGS) entry which is preliminary data.</text>
</comment>
<feature type="chain" id="PRO_5016414148" evidence="1">
    <location>
        <begin position="23"/>
        <end position="399"/>
    </location>
</feature>
<evidence type="ECO:0000313" key="3">
    <source>
        <dbReference type="EMBL" id="PWJ59405.1"/>
    </source>
</evidence>
<accession>A0A316ANR0</accession>
<dbReference type="SUPFAM" id="SSF50952">
    <property type="entry name" value="Soluble quinoprotein glucose dehydrogenase"/>
    <property type="match status" value="1"/>
</dbReference>
<dbReference type="PANTHER" id="PTHR19328">
    <property type="entry name" value="HEDGEHOG-INTERACTING PROTEIN"/>
    <property type="match status" value="1"/>
</dbReference>
<dbReference type="InterPro" id="IPR012938">
    <property type="entry name" value="Glc/Sorbosone_DH"/>
</dbReference>
<proteinExistence type="predicted"/>
<dbReference type="InterPro" id="IPR011042">
    <property type="entry name" value="6-blade_b-propeller_TolB-like"/>
</dbReference>
<organism evidence="3 4">
    <name type="scientific">Dyadobacter jejuensis</name>
    <dbReference type="NCBI Taxonomy" id="1082580"/>
    <lineage>
        <taxon>Bacteria</taxon>
        <taxon>Pseudomonadati</taxon>
        <taxon>Bacteroidota</taxon>
        <taxon>Cytophagia</taxon>
        <taxon>Cytophagales</taxon>
        <taxon>Spirosomataceae</taxon>
        <taxon>Dyadobacter</taxon>
    </lineage>
</organism>